<accession>A0A0N5CIN6</accession>
<evidence type="ECO:0000313" key="2">
    <source>
        <dbReference type="WBParaSite" id="SPAL_0001769100.1"/>
    </source>
</evidence>
<organism evidence="1 2">
    <name type="scientific">Strongyloides papillosus</name>
    <name type="common">Intestinal threadworm</name>
    <dbReference type="NCBI Taxonomy" id="174720"/>
    <lineage>
        <taxon>Eukaryota</taxon>
        <taxon>Metazoa</taxon>
        <taxon>Ecdysozoa</taxon>
        <taxon>Nematoda</taxon>
        <taxon>Chromadorea</taxon>
        <taxon>Rhabditida</taxon>
        <taxon>Tylenchina</taxon>
        <taxon>Panagrolaimomorpha</taxon>
        <taxon>Strongyloidoidea</taxon>
        <taxon>Strongyloididae</taxon>
        <taxon>Strongyloides</taxon>
    </lineage>
</organism>
<dbReference type="Proteomes" id="UP000046392">
    <property type="component" value="Unplaced"/>
</dbReference>
<dbReference type="WBParaSite" id="SPAL_0001769100.1">
    <property type="protein sequence ID" value="SPAL_0001769100.1"/>
    <property type="gene ID" value="SPAL_0001769100"/>
</dbReference>
<reference evidence="2" key="1">
    <citation type="submission" date="2017-02" db="UniProtKB">
        <authorList>
            <consortium name="WormBaseParasite"/>
        </authorList>
    </citation>
    <scope>IDENTIFICATION</scope>
</reference>
<dbReference type="AlphaFoldDB" id="A0A0N5CIN6"/>
<proteinExistence type="predicted"/>
<sequence length="166" mass="19393">MKVIIPHVFVDLSSHLCNNVRKDKTVKVEETLVMKRPLMAKSFLRMKRCMKKMSPRRNKRFMMLENVNKCESTKRYKNNTNYGFNQSDMASAFTIIITFKTRTCQSIVAVLEYLTPTSTILCLTNNINWALASKHLYSADMIVISFDHIKHFFDFARSIDFPHINS</sequence>
<keyword evidence="1" id="KW-1185">Reference proteome</keyword>
<name>A0A0N5CIN6_STREA</name>
<evidence type="ECO:0000313" key="1">
    <source>
        <dbReference type="Proteomes" id="UP000046392"/>
    </source>
</evidence>
<protein>
    <submittedName>
        <fullName evidence="2">Uncharacterized protein</fullName>
    </submittedName>
</protein>